<feature type="compositionally biased region" description="Acidic residues" evidence="10">
    <location>
        <begin position="663"/>
        <end position="677"/>
    </location>
</feature>
<protein>
    <submittedName>
        <fullName evidence="12">Kinesin-like protein Klp5</fullName>
    </submittedName>
</protein>
<evidence type="ECO:0000256" key="8">
    <source>
        <dbReference type="ARBA" id="ARBA00023212"/>
    </source>
</evidence>
<feature type="compositionally biased region" description="Low complexity" evidence="10">
    <location>
        <begin position="935"/>
        <end position="954"/>
    </location>
</feature>
<keyword evidence="8" id="KW-0206">Cytoskeleton</keyword>
<feature type="region of interest" description="Disordered" evidence="10">
    <location>
        <begin position="654"/>
        <end position="680"/>
    </location>
</feature>
<evidence type="ECO:0000256" key="2">
    <source>
        <dbReference type="ARBA" id="ARBA00022490"/>
    </source>
</evidence>
<proteinExistence type="inferred from homology"/>
<dbReference type="InterPro" id="IPR001752">
    <property type="entry name" value="Kinesin_motor_dom"/>
</dbReference>
<feature type="compositionally biased region" description="Low complexity" evidence="10">
    <location>
        <begin position="1"/>
        <end position="10"/>
    </location>
</feature>
<dbReference type="GO" id="GO:0070462">
    <property type="term" value="P:plus-end specific microtubule depolymerization"/>
    <property type="evidence" value="ECO:0007669"/>
    <property type="project" value="UniProtKB-ARBA"/>
</dbReference>
<evidence type="ECO:0000256" key="5">
    <source>
        <dbReference type="ARBA" id="ARBA00022840"/>
    </source>
</evidence>
<dbReference type="GO" id="GO:0051656">
    <property type="term" value="P:establishment of organelle localization"/>
    <property type="evidence" value="ECO:0007669"/>
    <property type="project" value="UniProtKB-ARBA"/>
</dbReference>
<dbReference type="GO" id="GO:0005634">
    <property type="term" value="C:nucleus"/>
    <property type="evidence" value="ECO:0007669"/>
    <property type="project" value="UniProtKB-ARBA"/>
</dbReference>
<comment type="caution">
    <text evidence="12">The sequence shown here is derived from an EMBL/GenBank/DDBJ whole genome shotgun (WGS) entry which is preliminary data.</text>
</comment>
<dbReference type="FunFam" id="3.40.850.10:FF:000090">
    <property type="entry name" value="Kinesin-like protein"/>
    <property type="match status" value="1"/>
</dbReference>
<dbReference type="Proteomes" id="UP001212152">
    <property type="component" value="Unassembled WGS sequence"/>
</dbReference>
<dbReference type="GO" id="GO:0010970">
    <property type="term" value="P:transport along microtubule"/>
    <property type="evidence" value="ECO:0007669"/>
    <property type="project" value="UniProtKB-ARBA"/>
</dbReference>
<feature type="compositionally biased region" description="Low complexity" evidence="10">
    <location>
        <begin position="739"/>
        <end position="754"/>
    </location>
</feature>
<evidence type="ECO:0000256" key="9">
    <source>
        <dbReference type="PROSITE-ProRule" id="PRU00283"/>
    </source>
</evidence>
<dbReference type="PRINTS" id="PR00380">
    <property type="entry name" value="KINESINHEAVY"/>
</dbReference>
<evidence type="ECO:0000313" key="13">
    <source>
        <dbReference type="Proteomes" id="UP001212152"/>
    </source>
</evidence>
<dbReference type="GO" id="GO:0008574">
    <property type="term" value="F:plus-end-directed microtubule motor activity"/>
    <property type="evidence" value="ECO:0007669"/>
    <property type="project" value="UniProtKB-ARBA"/>
</dbReference>
<organism evidence="12 13">
    <name type="scientific">Geranomyces variabilis</name>
    <dbReference type="NCBI Taxonomy" id="109894"/>
    <lineage>
        <taxon>Eukaryota</taxon>
        <taxon>Fungi</taxon>
        <taxon>Fungi incertae sedis</taxon>
        <taxon>Chytridiomycota</taxon>
        <taxon>Chytridiomycota incertae sedis</taxon>
        <taxon>Chytridiomycetes</taxon>
        <taxon>Spizellomycetales</taxon>
        <taxon>Powellomycetaceae</taxon>
        <taxon>Geranomyces</taxon>
    </lineage>
</organism>
<dbReference type="SMART" id="SM00129">
    <property type="entry name" value="KISc"/>
    <property type="match status" value="1"/>
</dbReference>
<dbReference type="InterPro" id="IPR027640">
    <property type="entry name" value="Kinesin-like_fam"/>
</dbReference>
<reference evidence="12" key="1">
    <citation type="submission" date="2020-05" db="EMBL/GenBank/DDBJ databases">
        <title>Phylogenomic resolution of chytrid fungi.</title>
        <authorList>
            <person name="Stajich J.E."/>
            <person name="Amses K."/>
            <person name="Simmons R."/>
            <person name="Seto K."/>
            <person name="Myers J."/>
            <person name="Bonds A."/>
            <person name="Quandt C.A."/>
            <person name="Barry K."/>
            <person name="Liu P."/>
            <person name="Grigoriev I."/>
            <person name="Longcore J.E."/>
            <person name="James T.Y."/>
        </authorList>
    </citation>
    <scope>NUCLEOTIDE SEQUENCE</scope>
    <source>
        <strain evidence="12">JEL0379</strain>
    </source>
</reference>
<dbReference type="GO" id="GO:0090307">
    <property type="term" value="P:mitotic spindle assembly"/>
    <property type="evidence" value="ECO:0007669"/>
    <property type="project" value="UniProtKB-ARBA"/>
</dbReference>
<feature type="compositionally biased region" description="Polar residues" evidence="10">
    <location>
        <begin position="835"/>
        <end position="851"/>
    </location>
</feature>
<evidence type="ECO:0000256" key="3">
    <source>
        <dbReference type="ARBA" id="ARBA00022701"/>
    </source>
</evidence>
<keyword evidence="2" id="KW-0963">Cytoplasm</keyword>
<feature type="compositionally biased region" description="Low complexity" evidence="10">
    <location>
        <begin position="1018"/>
        <end position="1033"/>
    </location>
</feature>
<feature type="domain" description="Kinesin motor" evidence="11">
    <location>
        <begin position="25"/>
        <end position="368"/>
    </location>
</feature>
<dbReference type="Pfam" id="PF00225">
    <property type="entry name" value="Kinesin"/>
    <property type="match status" value="1"/>
</dbReference>
<evidence type="ECO:0000259" key="11">
    <source>
        <dbReference type="PROSITE" id="PS50067"/>
    </source>
</evidence>
<evidence type="ECO:0000256" key="4">
    <source>
        <dbReference type="ARBA" id="ARBA00022741"/>
    </source>
</evidence>
<dbReference type="SUPFAM" id="SSF52540">
    <property type="entry name" value="P-loop containing nucleoside triphosphate hydrolases"/>
    <property type="match status" value="1"/>
</dbReference>
<dbReference type="PROSITE" id="PS50067">
    <property type="entry name" value="KINESIN_MOTOR_2"/>
    <property type="match status" value="1"/>
</dbReference>
<evidence type="ECO:0000256" key="1">
    <source>
        <dbReference type="ARBA" id="ARBA00004245"/>
    </source>
</evidence>
<dbReference type="InterPro" id="IPR027417">
    <property type="entry name" value="P-loop_NTPase"/>
</dbReference>
<comment type="similarity">
    <text evidence="9">Belongs to the TRAFAC class myosin-kinesin ATPase superfamily. Kinesin family.</text>
</comment>
<feature type="compositionally biased region" description="Basic residues" evidence="10">
    <location>
        <begin position="729"/>
        <end position="738"/>
    </location>
</feature>
<keyword evidence="6" id="KW-0175">Coiled coil</keyword>
<dbReference type="PANTHER" id="PTHR47968:SF13">
    <property type="entry name" value="KINESIN-LIKE PROTEIN KIF19 ISOFORM X1"/>
    <property type="match status" value="1"/>
</dbReference>
<dbReference type="CDD" id="cd01370">
    <property type="entry name" value="KISc_KIP3_like"/>
    <property type="match status" value="1"/>
</dbReference>
<dbReference type="Gene3D" id="3.40.850.10">
    <property type="entry name" value="Kinesin motor domain"/>
    <property type="match status" value="1"/>
</dbReference>
<feature type="region of interest" description="Disordered" evidence="10">
    <location>
        <begin position="707"/>
        <end position="880"/>
    </location>
</feature>
<dbReference type="GO" id="GO:0005524">
    <property type="term" value="F:ATP binding"/>
    <property type="evidence" value="ECO:0007669"/>
    <property type="project" value="UniProtKB-UniRule"/>
</dbReference>
<feature type="binding site" evidence="9">
    <location>
        <begin position="124"/>
        <end position="131"/>
    </location>
    <ligand>
        <name>ATP</name>
        <dbReference type="ChEBI" id="CHEBI:30616"/>
    </ligand>
</feature>
<gene>
    <name evidence="12" type="primary">KLP5</name>
    <name evidence="12" type="ORF">HDU87_004941</name>
</gene>
<dbReference type="PROSITE" id="PS00411">
    <property type="entry name" value="KINESIN_MOTOR_1"/>
    <property type="match status" value="1"/>
</dbReference>
<evidence type="ECO:0000256" key="7">
    <source>
        <dbReference type="ARBA" id="ARBA00023175"/>
    </source>
</evidence>
<keyword evidence="3" id="KW-0493">Microtubule</keyword>
<dbReference type="EMBL" id="JADGJQ010000039">
    <property type="protein sequence ID" value="KAJ3176613.1"/>
    <property type="molecule type" value="Genomic_DNA"/>
</dbReference>
<comment type="subcellular location">
    <subcellularLocation>
        <location evidence="1">Cytoplasm</location>
        <location evidence="1">Cytoskeleton</location>
    </subcellularLocation>
</comment>
<evidence type="ECO:0000256" key="10">
    <source>
        <dbReference type="SAM" id="MobiDB-lite"/>
    </source>
</evidence>
<dbReference type="InterPro" id="IPR019821">
    <property type="entry name" value="Kinesin_motor_CS"/>
</dbReference>
<dbReference type="InterPro" id="IPR036961">
    <property type="entry name" value="Kinesin_motor_dom_sf"/>
</dbReference>
<dbReference type="GO" id="GO:0061673">
    <property type="term" value="C:mitotic spindle astral microtubule"/>
    <property type="evidence" value="ECO:0007669"/>
    <property type="project" value="UniProtKB-ARBA"/>
</dbReference>
<sequence>MLAGSASSESLPPPPPPPSSSAQSAIAVAVRVRPFLAPPAEQSNEKRVITVVDEQVLVFDPADPSQANRRRTYTHGSRRHKEIRYGFDRVFNEAATQQEVYEGTAKPLLDGVLNGFNATVFAYGATGCGKTHTITGTTKDPGIIWLTMRELFERINAASAEQTFETTVSYLEVYNEAIRDLLDASPSPESLDLREDDGNARVVVAGLSEHKPKNVDHVMRLLIEGNNQRTRASTEANAVSSRSHAVLQIHVRQQDRAVGVKSNVKLATLSIIDLAGSERASNTKNQGQRLIEGANINRSLLALGNCINALCSDRPNHIPYRDSKLTRLLKYSLGGNCRVVMITAVSASSQHYDETHNTLKYANRAKNIKTKVEQNTVDVAAHMAHYPKLIADLKNEVELLRAQLGQARDGGSRAAVAEYHSPARRASKGIRADAFDMLLRKVHRVFEKLDQRETEKCEALAEVEQNERKLSAYKTAVAALDPPGSKESTPSYMKTRADELRVLIEAAHAANVGLRHNANQARLGILRLNAEVEQLQTGPVFVKLSDEQKNRLRVEIQLTKLGAQNALLAKQVENYQQNLEYESKTIQGAIEHAGKSARSLMEVANLARRTGLNPEHIVMKLEERLGWSTRSFCDLSDMEAEHAQVDLNWDTGSEASEASDMSDLSDSDAGSESDVADSDGLRYKGSFLHKEMEAIAKSYEPIAPAAEDYAASTPSESSDEREHPTPPRTARKISHHLRGAQAAQQTGASTPPTTQKRRASPDEEYTVKKIRPRSASPRCVDEHDGDSESETGDGIGTPTRQLSKRGTAEDNDATPIAKPRTGTRKRLSKPLNFNPRGTEQALNSDSHVSSQPPTPLAQPKPRRSARQSLIPVPPFNRRESLLPVPLSSLGLGLAGGPTPNAISAIQIAPATTTRVTRSSLKPPTANTTSKRTSLAPSSSSASSSPSSSSSASASTNRAGKVTKPATRRPRASLAPTPVANSPPARARRASVLPTRTMVGPGMRTRASVKRLAAAGGLPSATTSARSSPSSSDDAAGRPKWK</sequence>
<dbReference type="GO" id="GO:0033047">
    <property type="term" value="P:regulation of mitotic sister chromatid segregation"/>
    <property type="evidence" value="ECO:0007669"/>
    <property type="project" value="UniProtKB-ARBA"/>
</dbReference>
<keyword evidence="13" id="KW-1185">Reference proteome</keyword>
<feature type="compositionally biased region" description="Polar residues" evidence="10">
    <location>
        <begin position="910"/>
        <end position="934"/>
    </location>
</feature>
<keyword evidence="5 9" id="KW-0067">ATP-binding</keyword>
<dbReference type="GO" id="GO:0008017">
    <property type="term" value="F:microtubule binding"/>
    <property type="evidence" value="ECO:0007669"/>
    <property type="project" value="InterPro"/>
</dbReference>
<name>A0AAD5XLG5_9FUNG</name>
<dbReference type="AlphaFoldDB" id="A0AAD5XLG5"/>
<keyword evidence="4 9" id="KW-0547">Nucleotide-binding</keyword>
<keyword evidence="7 9" id="KW-0505">Motor protein</keyword>
<evidence type="ECO:0000313" key="12">
    <source>
        <dbReference type="EMBL" id="KAJ3176613.1"/>
    </source>
</evidence>
<evidence type="ECO:0000256" key="6">
    <source>
        <dbReference type="ARBA" id="ARBA00023054"/>
    </source>
</evidence>
<accession>A0AAD5XLG5</accession>
<dbReference type="GO" id="GO:0035371">
    <property type="term" value="C:microtubule plus-end"/>
    <property type="evidence" value="ECO:0007669"/>
    <property type="project" value="UniProtKB-ARBA"/>
</dbReference>
<dbReference type="PANTHER" id="PTHR47968">
    <property type="entry name" value="CENTROMERE PROTEIN E"/>
    <property type="match status" value="1"/>
</dbReference>
<feature type="region of interest" description="Disordered" evidence="10">
    <location>
        <begin position="910"/>
        <end position="1041"/>
    </location>
</feature>
<feature type="region of interest" description="Disordered" evidence="10">
    <location>
        <begin position="1"/>
        <end position="24"/>
    </location>
</feature>